<dbReference type="STRING" id="28125.HMPREF3202_02314"/>
<name>A0A137SQU2_9BACT</name>
<dbReference type="EMBL" id="LTAG01000132">
    <property type="protein sequence ID" value="KXO14731.1"/>
    <property type="molecule type" value="Genomic_DNA"/>
</dbReference>
<evidence type="ECO:0000256" key="1">
    <source>
        <dbReference type="SAM" id="MobiDB-lite"/>
    </source>
</evidence>
<comment type="caution">
    <text evidence="2">The sequence shown here is derived from an EMBL/GenBank/DDBJ whole genome shotgun (WGS) entry which is preliminary data.</text>
</comment>
<sequence length="63" mass="8088">MHKIGCSQREYERVYNINYRYLRSVDSRKARYNEREWKHRNKGWKRHHDNGRHLGHYKHHGRW</sequence>
<dbReference type="PATRIC" id="fig|28125.4.peg.2311"/>
<proteinExistence type="predicted"/>
<dbReference type="Proteomes" id="UP000070093">
    <property type="component" value="Unassembled WGS sequence"/>
</dbReference>
<gene>
    <name evidence="2" type="ORF">HMPREF3202_02314</name>
</gene>
<feature type="region of interest" description="Disordered" evidence="1">
    <location>
        <begin position="39"/>
        <end position="63"/>
    </location>
</feature>
<evidence type="ECO:0000313" key="3">
    <source>
        <dbReference type="Proteomes" id="UP000070093"/>
    </source>
</evidence>
<accession>A0A137SQU2</accession>
<evidence type="ECO:0000313" key="2">
    <source>
        <dbReference type="EMBL" id="KXO14731.1"/>
    </source>
</evidence>
<dbReference type="AlphaFoldDB" id="A0A137SQU2"/>
<reference evidence="2 3" key="1">
    <citation type="submission" date="2016-02" db="EMBL/GenBank/DDBJ databases">
        <authorList>
            <person name="Wen L."/>
            <person name="He K."/>
            <person name="Yang H."/>
        </authorList>
    </citation>
    <scope>NUCLEOTIDE SEQUENCE [LARGE SCALE GENOMIC DNA]</scope>
    <source>
        <strain evidence="2 3">GED7880</strain>
    </source>
</reference>
<organism evidence="2 3">
    <name type="scientific">Prevotella bivia</name>
    <dbReference type="NCBI Taxonomy" id="28125"/>
    <lineage>
        <taxon>Bacteria</taxon>
        <taxon>Pseudomonadati</taxon>
        <taxon>Bacteroidota</taxon>
        <taxon>Bacteroidia</taxon>
        <taxon>Bacteroidales</taxon>
        <taxon>Prevotellaceae</taxon>
        <taxon>Prevotella</taxon>
    </lineage>
</organism>
<protein>
    <submittedName>
        <fullName evidence="2">Uncharacterized protein</fullName>
    </submittedName>
</protein>